<proteinExistence type="predicted"/>
<accession>A0ACD0NMR9</accession>
<keyword evidence="2" id="KW-1185">Reference proteome</keyword>
<evidence type="ECO:0000313" key="2">
    <source>
        <dbReference type="Proteomes" id="UP000245626"/>
    </source>
</evidence>
<protein>
    <submittedName>
        <fullName evidence="1">Uncharacterized protein</fullName>
    </submittedName>
</protein>
<name>A0ACD0NMR9_9BASI</name>
<organism evidence="1 2">
    <name type="scientific">Violaceomyces palustris</name>
    <dbReference type="NCBI Taxonomy" id="1673888"/>
    <lineage>
        <taxon>Eukaryota</taxon>
        <taxon>Fungi</taxon>
        <taxon>Dikarya</taxon>
        <taxon>Basidiomycota</taxon>
        <taxon>Ustilaginomycotina</taxon>
        <taxon>Ustilaginomycetes</taxon>
        <taxon>Violaceomycetales</taxon>
        <taxon>Violaceomycetaceae</taxon>
        <taxon>Violaceomyces</taxon>
    </lineage>
</organism>
<evidence type="ECO:0000313" key="1">
    <source>
        <dbReference type="EMBL" id="PWN47077.1"/>
    </source>
</evidence>
<dbReference type="EMBL" id="KZ820556">
    <property type="protein sequence ID" value="PWN47077.1"/>
    <property type="molecule type" value="Genomic_DNA"/>
</dbReference>
<dbReference type="Proteomes" id="UP000245626">
    <property type="component" value="Unassembled WGS sequence"/>
</dbReference>
<gene>
    <name evidence="1" type="ORF">IE53DRAFT_272600</name>
</gene>
<sequence>MVMRVVLSLPPILNSIFGLPASANLGHFYLFFCLSSDGGSAKPLFSAWAMCLFFPFFPFHIQSKMVSVSFYFMLLSALSNLDFLSLKRIPPSFLRRAERSRFVSSTCVILTPSSSRTRLRQAKHNSMRNTTAWNRKLRITLHDGGE</sequence>
<reference evidence="1 2" key="1">
    <citation type="journal article" date="2018" name="Mol. Biol. Evol.">
        <title>Broad Genomic Sampling Reveals a Smut Pathogenic Ancestry of the Fungal Clade Ustilaginomycotina.</title>
        <authorList>
            <person name="Kijpornyongpan T."/>
            <person name="Mondo S.J."/>
            <person name="Barry K."/>
            <person name="Sandor L."/>
            <person name="Lee J."/>
            <person name="Lipzen A."/>
            <person name="Pangilinan J."/>
            <person name="LaButti K."/>
            <person name="Hainaut M."/>
            <person name="Henrissat B."/>
            <person name="Grigoriev I.V."/>
            <person name="Spatafora J.W."/>
            <person name="Aime M.C."/>
        </authorList>
    </citation>
    <scope>NUCLEOTIDE SEQUENCE [LARGE SCALE GENOMIC DNA]</scope>
    <source>
        <strain evidence="1 2">SA 807</strain>
    </source>
</reference>